<proteinExistence type="predicted"/>
<evidence type="ECO:0000313" key="1">
    <source>
        <dbReference type="EMBL" id="GAA4008985.1"/>
    </source>
</evidence>
<name>A0ABP7SA31_9BACT</name>
<dbReference type="EMBL" id="BAABDJ010000019">
    <property type="protein sequence ID" value="GAA4008985.1"/>
    <property type="molecule type" value="Genomic_DNA"/>
</dbReference>
<accession>A0ABP7SA31</accession>
<evidence type="ECO:0000313" key="2">
    <source>
        <dbReference type="Proteomes" id="UP001500567"/>
    </source>
</evidence>
<keyword evidence="2" id="KW-1185">Reference proteome</keyword>
<organism evidence="1 2">
    <name type="scientific">Hymenobacter fastidiosus</name>
    <dbReference type="NCBI Taxonomy" id="486264"/>
    <lineage>
        <taxon>Bacteria</taxon>
        <taxon>Pseudomonadati</taxon>
        <taxon>Bacteroidota</taxon>
        <taxon>Cytophagia</taxon>
        <taxon>Cytophagales</taxon>
        <taxon>Hymenobacteraceae</taxon>
        <taxon>Hymenobacter</taxon>
    </lineage>
</organism>
<evidence type="ECO:0008006" key="3">
    <source>
        <dbReference type="Google" id="ProtNLM"/>
    </source>
</evidence>
<sequence>MTDGKSKADYEKNYPMLIPAAYYLTYAEAVRLYNELLDAEISALVKTCGPPSFPFGDGIWYQLLIEEEEADAARAIVEAFEAGRAVVAIVRCPRCGSAGTEPVPRPAFWQRLYYAGTTLYQCAGCGRKFAA</sequence>
<comment type="caution">
    <text evidence="1">The sequence shown here is derived from an EMBL/GenBank/DDBJ whole genome shotgun (WGS) entry which is preliminary data.</text>
</comment>
<protein>
    <recommendedName>
        <fullName evidence="3">DUF2007 domain-containing protein</fullName>
    </recommendedName>
</protein>
<reference evidence="2" key="1">
    <citation type="journal article" date="2019" name="Int. J. Syst. Evol. Microbiol.">
        <title>The Global Catalogue of Microorganisms (GCM) 10K type strain sequencing project: providing services to taxonomists for standard genome sequencing and annotation.</title>
        <authorList>
            <consortium name="The Broad Institute Genomics Platform"/>
            <consortium name="The Broad Institute Genome Sequencing Center for Infectious Disease"/>
            <person name="Wu L."/>
            <person name="Ma J."/>
        </authorList>
    </citation>
    <scope>NUCLEOTIDE SEQUENCE [LARGE SCALE GENOMIC DNA]</scope>
    <source>
        <strain evidence="2">JCM 17224</strain>
    </source>
</reference>
<dbReference type="Proteomes" id="UP001500567">
    <property type="component" value="Unassembled WGS sequence"/>
</dbReference>
<gene>
    <name evidence="1" type="ORF">GCM10022408_21420</name>
</gene>